<gene>
    <name evidence="1" type="ORF">ACFFGT_20600</name>
</gene>
<dbReference type="RefSeq" id="WP_377024393.1">
    <property type="nucleotide sequence ID" value="NZ_JBHLTS010000064.1"/>
</dbReference>
<comment type="caution">
    <text evidence="1">The sequence shown here is derived from an EMBL/GenBank/DDBJ whole genome shotgun (WGS) entry which is preliminary data.</text>
</comment>
<protein>
    <submittedName>
        <fullName evidence="1">Uncharacterized protein</fullName>
    </submittedName>
</protein>
<reference evidence="1 2" key="1">
    <citation type="submission" date="2024-09" db="EMBL/GenBank/DDBJ databases">
        <authorList>
            <person name="Sun Q."/>
            <person name="Mori K."/>
        </authorList>
    </citation>
    <scope>NUCLEOTIDE SEQUENCE [LARGE SCALE GENOMIC DNA]</scope>
    <source>
        <strain evidence="1 2">NCAIM B.02415</strain>
    </source>
</reference>
<accession>A0ABV6LB11</accession>
<dbReference type="EMBL" id="JBHLTS010000064">
    <property type="protein sequence ID" value="MFC0516619.1"/>
    <property type="molecule type" value="Genomic_DNA"/>
</dbReference>
<proteinExistence type="predicted"/>
<organism evidence="1 2">
    <name type="scientific">Mucilaginibacter angelicae</name>
    <dbReference type="NCBI Taxonomy" id="869718"/>
    <lineage>
        <taxon>Bacteria</taxon>
        <taxon>Pseudomonadati</taxon>
        <taxon>Bacteroidota</taxon>
        <taxon>Sphingobacteriia</taxon>
        <taxon>Sphingobacteriales</taxon>
        <taxon>Sphingobacteriaceae</taxon>
        <taxon>Mucilaginibacter</taxon>
    </lineage>
</organism>
<dbReference type="Proteomes" id="UP001589828">
    <property type="component" value="Unassembled WGS sequence"/>
</dbReference>
<sequence>MLLLVSACKKSINNNTTAVYYWKTGFTLNPQQTALLQQTGNNSNLHEDAV</sequence>
<name>A0ABV6LB11_9SPHI</name>
<keyword evidence="2" id="KW-1185">Reference proteome</keyword>
<evidence type="ECO:0000313" key="2">
    <source>
        <dbReference type="Proteomes" id="UP001589828"/>
    </source>
</evidence>
<evidence type="ECO:0000313" key="1">
    <source>
        <dbReference type="EMBL" id="MFC0516619.1"/>
    </source>
</evidence>